<gene>
    <name evidence="4" type="ORF">GCM10007047_06220</name>
</gene>
<keyword evidence="5" id="KW-1185">Reference proteome</keyword>
<reference evidence="4" key="1">
    <citation type="journal article" date="2014" name="Int. J. Syst. Evol. Microbiol.">
        <title>Complete genome sequence of Corynebacterium casei LMG S-19264T (=DSM 44701T), isolated from a smear-ripened cheese.</title>
        <authorList>
            <consortium name="US DOE Joint Genome Institute (JGI-PGF)"/>
            <person name="Walter F."/>
            <person name="Albersmeier A."/>
            <person name="Kalinowski J."/>
            <person name="Ruckert C."/>
        </authorList>
    </citation>
    <scope>NUCLEOTIDE SEQUENCE</scope>
    <source>
        <strain evidence="4">KCTC 12870</strain>
    </source>
</reference>
<dbReference type="Pfam" id="PF01740">
    <property type="entry name" value="STAS"/>
    <property type="match status" value="1"/>
</dbReference>
<reference evidence="4" key="2">
    <citation type="submission" date="2020-09" db="EMBL/GenBank/DDBJ databases">
        <authorList>
            <person name="Sun Q."/>
            <person name="Kim S."/>
        </authorList>
    </citation>
    <scope>NUCLEOTIDE SEQUENCE</scope>
    <source>
        <strain evidence="4">KCTC 12870</strain>
    </source>
</reference>
<evidence type="ECO:0000256" key="2">
    <source>
        <dbReference type="RuleBase" id="RU003749"/>
    </source>
</evidence>
<dbReference type="EMBL" id="BMXG01000003">
    <property type="protein sequence ID" value="GHB93504.1"/>
    <property type="molecule type" value="Genomic_DNA"/>
</dbReference>
<evidence type="ECO:0000256" key="1">
    <source>
        <dbReference type="ARBA" id="ARBA00009013"/>
    </source>
</evidence>
<dbReference type="GO" id="GO:0043856">
    <property type="term" value="F:anti-sigma factor antagonist activity"/>
    <property type="evidence" value="ECO:0007669"/>
    <property type="project" value="InterPro"/>
</dbReference>
<dbReference type="RefSeq" id="WP_189511763.1">
    <property type="nucleotide sequence ID" value="NZ_BMXG01000003.1"/>
</dbReference>
<dbReference type="PROSITE" id="PS50801">
    <property type="entry name" value="STAS"/>
    <property type="match status" value="1"/>
</dbReference>
<dbReference type="Proteomes" id="UP000642829">
    <property type="component" value="Unassembled WGS sequence"/>
</dbReference>
<evidence type="ECO:0000259" key="3">
    <source>
        <dbReference type="PROSITE" id="PS50801"/>
    </source>
</evidence>
<dbReference type="InterPro" id="IPR003658">
    <property type="entry name" value="Anti-sigma_ant"/>
</dbReference>
<name>A0A8J3DDI9_9BACT</name>
<protein>
    <recommendedName>
        <fullName evidence="2">Anti-sigma factor antagonist</fullName>
    </recommendedName>
</protein>
<comment type="caution">
    <text evidence="4">The sequence shown here is derived from an EMBL/GenBank/DDBJ whole genome shotgun (WGS) entry which is preliminary data.</text>
</comment>
<sequence length="114" mass="12438">MELKVIRADDEVSHIALIGRMDHNGVSVVELKFLASTASRHKPTIVDMSEVTFVVSLGIRMLLGAAKSLQAQGCKIALVKTQPLVAETLRLAKLDQIFVLADTEEEALEKILAK</sequence>
<dbReference type="AlphaFoldDB" id="A0A8J3DDI9"/>
<dbReference type="SUPFAM" id="SSF52091">
    <property type="entry name" value="SpoIIaa-like"/>
    <property type="match status" value="1"/>
</dbReference>
<dbReference type="CDD" id="cd07043">
    <property type="entry name" value="STAS_anti-anti-sigma_factors"/>
    <property type="match status" value="1"/>
</dbReference>
<accession>A0A8J3DDI9</accession>
<comment type="similarity">
    <text evidence="1 2">Belongs to the anti-sigma-factor antagonist family.</text>
</comment>
<dbReference type="InterPro" id="IPR002645">
    <property type="entry name" value="STAS_dom"/>
</dbReference>
<organism evidence="4 5">
    <name type="scientific">Cerasicoccus arenae</name>
    <dbReference type="NCBI Taxonomy" id="424488"/>
    <lineage>
        <taxon>Bacteria</taxon>
        <taxon>Pseudomonadati</taxon>
        <taxon>Verrucomicrobiota</taxon>
        <taxon>Opitutia</taxon>
        <taxon>Puniceicoccales</taxon>
        <taxon>Cerasicoccaceae</taxon>
        <taxon>Cerasicoccus</taxon>
    </lineage>
</organism>
<proteinExistence type="inferred from homology"/>
<evidence type="ECO:0000313" key="4">
    <source>
        <dbReference type="EMBL" id="GHB93504.1"/>
    </source>
</evidence>
<evidence type="ECO:0000313" key="5">
    <source>
        <dbReference type="Proteomes" id="UP000642829"/>
    </source>
</evidence>
<dbReference type="PANTHER" id="PTHR33495:SF2">
    <property type="entry name" value="ANTI-SIGMA FACTOR ANTAGONIST TM_1081-RELATED"/>
    <property type="match status" value="1"/>
</dbReference>
<dbReference type="NCBIfam" id="TIGR00377">
    <property type="entry name" value="ant_ant_sig"/>
    <property type="match status" value="1"/>
</dbReference>
<dbReference type="PANTHER" id="PTHR33495">
    <property type="entry name" value="ANTI-SIGMA FACTOR ANTAGONIST TM_1081-RELATED-RELATED"/>
    <property type="match status" value="1"/>
</dbReference>
<dbReference type="InterPro" id="IPR036513">
    <property type="entry name" value="STAS_dom_sf"/>
</dbReference>
<dbReference type="Gene3D" id="3.30.750.24">
    <property type="entry name" value="STAS domain"/>
    <property type="match status" value="1"/>
</dbReference>
<feature type="domain" description="STAS" evidence="3">
    <location>
        <begin position="2"/>
        <end position="111"/>
    </location>
</feature>